<feature type="transmembrane region" description="Helical" evidence="1">
    <location>
        <begin position="15"/>
        <end position="32"/>
    </location>
</feature>
<dbReference type="EMBL" id="CAJJDP010000070">
    <property type="protein sequence ID" value="CAD8178457.1"/>
    <property type="molecule type" value="Genomic_DNA"/>
</dbReference>
<evidence type="ECO:0000313" key="2">
    <source>
        <dbReference type="EMBL" id="CAD8178457.1"/>
    </source>
</evidence>
<gene>
    <name evidence="2" type="ORF">POCTA_138.1.T0710068</name>
</gene>
<reference evidence="2" key="1">
    <citation type="submission" date="2021-01" db="EMBL/GenBank/DDBJ databases">
        <authorList>
            <consortium name="Genoscope - CEA"/>
            <person name="William W."/>
        </authorList>
    </citation>
    <scope>NUCLEOTIDE SEQUENCE</scope>
</reference>
<keyword evidence="1" id="KW-1133">Transmembrane helix</keyword>
<name>A0A8S1VNF7_PAROT</name>
<sequence length="189" mass="22599">MHLHQQLNQSFRGKAFSIVLVNNIYLIYIYVLKYHLQNNNLNYSKIVLSKPYKIQSSLKDFCFSLTYKSVQLLLNLGSYFQQLNYKVLKNIYIDQSQASSGAFIYISHSIKETSQNQCQIYKKPTVINLKTQRFCSRKFNELMANCFEFRNRKKKIQILSFSILTSKNRSFQNFRKIKDQINNQHYKRF</sequence>
<keyword evidence="1" id="KW-0472">Membrane</keyword>
<evidence type="ECO:0000313" key="3">
    <source>
        <dbReference type="Proteomes" id="UP000683925"/>
    </source>
</evidence>
<organism evidence="2 3">
    <name type="scientific">Paramecium octaurelia</name>
    <dbReference type="NCBI Taxonomy" id="43137"/>
    <lineage>
        <taxon>Eukaryota</taxon>
        <taxon>Sar</taxon>
        <taxon>Alveolata</taxon>
        <taxon>Ciliophora</taxon>
        <taxon>Intramacronucleata</taxon>
        <taxon>Oligohymenophorea</taxon>
        <taxon>Peniculida</taxon>
        <taxon>Parameciidae</taxon>
        <taxon>Paramecium</taxon>
    </lineage>
</organism>
<comment type="caution">
    <text evidence="2">The sequence shown here is derived from an EMBL/GenBank/DDBJ whole genome shotgun (WGS) entry which is preliminary data.</text>
</comment>
<evidence type="ECO:0008006" key="4">
    <source>
        <dbReference type="Google" id="ProtNLM"/>
    </source>
</evidence>
<dbReference type="Proteomes" id="UP000683925">
    <property type="component" value="Unassembled WGS sequence"/>
</dbReference>
<dbReference type="AlphaFoldDB" id="A0A8S1VNF7"/>
<keyword evidence="3" id="KW-1185">Reference proteome</keyword>
<proteinExistence type="predicted"/>
<protein>
    <recommendedName>
        <fullName evidence="4">Transmembrane protein</fullName>
    </recommendedName>
</protein>
<accession>A0A8S1VNF7</accession>
<keyword evidence="1" id="KW-0812">Transmembrane</keyword>
<evidence type="ECO:0000256" key="1">
    <source>
        <dbReference type="SAM" id="Phobius"/>
    </source>
</evidence>